<dbReference type="InterPro" id="IPR027417">
    <property type="entry name" value="P-loop_NTPase"/>
</dbReference>
<dbReference type="AlphaFoldDB" id="A0AAD5TW32"/>
<evidence type="ECO:0000313" key="1">
    <source>
        <dbReference type="EMBL" id="KAJ3202733.1"/>
    </source>
</evidence>
<protein>
    <submittedName>
        <fullName evidence="1">Uncharacterized protein</fullName>
    </submittedName>
</protein>
<gene>
    <name evidence="1" type="ORF">HK099_001753</name>
</gene>
<reference evidence="1" key="1">
    <citation type="submission" date="2020-05" db="EMBL/GenBank/DDBJ databases">
        <title>Phylogenomic resolution of chytrid fungi.</title>
        <authorList>
            <person name="Stajich J.E."/>
            <person name="Amses K."/>
            <person name="Simmons R."/>
            <person name="Seto K."/>
            <person name="Myers J."/>
            <person name="Bonds A."/>
            <person name="Quandt C.A."/>
            <person name="Barry K."/>
            <person name="Liu P."/>
            <person name="Grigoriev I."/>
            <person name="Longcore J.E."/>
            <person name="James T.Y."/>
        </authorList>
    </citation>
    <scope>NUCLEOTIDE SEQUENCE</scope>
    <source>
        <strain evidence="1">JEL0476</strain>
    </source>
</reference>
<evidence type="ECO:0000313" key="2">
    <source>
        <dbReference type="Proteomes" id="UP001211065"/>
    </source>
</evidence>
<name>A0AAD5TW32_9FUNG</name>
<accession>A0AAD5TW32</accession>
<dbReference type="Proteomes" id="UP001211065">
    <property type="component" value="Unassembled WGS sequence"/>
</dbReference>
<keyword evidence="2" id="KW-1185">Reference proteome</keyword>
<dbReference type="Gene3D" id="3.40.50.300">
    <property type="entry name" value="P-loop containing nucleotide triphosphate hydrolases"/>
    <property type="match status" value="1"/>
</dbReference>
<organism evidence="1 2">
    <name type="scientific">Clydaea vesicula</name>
    <dbReference type="NCBI Taxonomy" id="447962"/>
    <lineage>
        <taxon>Eukaryota</taxon>
        <taxon>Fungi</taxon>
        <taxon>Fungi incertae sedis</taxon>
        <taxon>Chytridiomycota</taxon>
        <taxon>Chytridiomycota incertae sedis</taxon>
        <taxon>Chytridiomycetes</taxon>
        <taxon>Lobulomycetales</taxon>
        <taxon>Lobulomycetaceae</taxon>
        <taxon>Clydaea</taxon>
    </lineage>
</organism>
<dbReference type="EMBL" id="JADGJW010001528">
    <property type="protein sequence ID" value="KAJ3202733.1"/>
    <property type="molecule type" value="Genomic_DNA"/>
</dbReference>
<sequence>MDLFIQKIKVVKIKDYFDDFEVDNLEGQNTKVCRIFFEKKFRQAADNVISSIHYTTSTDSKLIRKVINSVMCLLLEGAVSSIGLVN</sequence>
<proteinExistence type="predicted"/>
<comment type="caution">
    <text evidence="1">The sequence shown here is derived from an EMBL/GenBank/DDBJ whole genome shotgun (WGS) entry which is preliminary data.</text>
</comment>